<gene>
    <name evidence="11" type="ORF">GCM10010260_26500</name>
</gene>
<evidence type="ECO:0000259" key="10">
    <source>
        <dbReference type="PROSITE" id="PS51296"/>
    </source>
</evidence>
<dbReference type="GO" id="GO:0005737">
    <property type="term" value="C:cytoplasm"/>
    <property type="evidence" value="ECO:0007669"/>
    <property type="project" value="TreeGrafter"/>
</dbReference>
<keyword evidence="5" id="KW-1133">Transmembrane helix</keyword>
<evidence type="ECO:0000256" key="8">
    <source>
        <dbReference type="ARBA" id="ARBA00023014"/>
    </source>
</evidence>
<evidence type="ECO:0000256" key="6">
    <source>
        <dbReference type="ARBA" id="ARBA00023002"/>
    </source>
</evidence>
<dbReference type="PANTHER" id="PTHR21266:SF32">
    <property type="entry name" value="CHOLESTEROL 7-DESATURASE NVD"/>
    <property type="match status" value="1"/>
</dbReference>
<evidence type="ECO:0000256" key="1">
    <source>
        <dbReference type="ARBA" id="ARBA00004370"/>
    </source>
</evidence>
<reference evidence="11" key="1">
    <citation type="journal article" date="2014" name="Int. J. Syst. Evol. Microbiol.">
        <title>Complete genome sequence of Corynebacterium casei LMG S-19264T (=DSM 44701T), isolated from a smear-ripened cheese.</title>
        <authorList>
            <consortium name="US DOE Joint Genome Institute (JGI-PGF)"/>
            <person name="Walter F."/>
            <person name="Albersmeier A."/>
            <person name="Kalinowski J."/>
            <person name="Ruckert C."/>
        </authorList>
    </citation>
    <scope>NUCLEOTIDE SEQUENCE</scope>
    <source>
        <strain evidence="11">JCM 4369</strain>
    </source>
</reference>
<dbReference type="SUPFAM" id="SSF50022">
    <property type="entry name" value="ISP domain"/>
    <property type="match status" value="1"/>
</dbReference>
<comment type="caution">
    <text evidence="11">The sequence shown here is derived from an EMBL/GenBank/DDBJ whole genome shotgun (WGS) entry which is preliminary data.</text>
</comment>
<accession>A0A918M9Y3</accession>
<dbReference type="Proteomes" id="UP000618795">
    <property type="component" value="Unassembled WGS sequence"/>
</dbReference>
<dbReference type="AlphaFoldDB" id="A0A918M9Y3"/>
<dbReference type="RefSeq" id="WP_191873652.1">
    <property type="nucleotide sequence ID" value="NZ_BMTD01000004.1"/>
</dbReference>
<dbReference type="GO" id="GO:0016020">
    <property type="term" value="C:membrane"/>
    <property type="evidence" value="ECO:0007669"/>
    <property type="project" value="UniProtKB-SubCell"/>
</dbReference>
<keyword evidence="3" id="KW-0001">2Fe-2S</keyword>
<evidence type="ECO:0000256" key="5">
    <source>
        <dbReference type="ARBA" id="ARBA00022989"/>
    </source>
</evidence>
<dbReference type="GO" id="GO:0016705">
    <property type="term" value="F:oxidoreductase activity, acting on paired donors, with incorporation or reduction of molecular oxygen"/>
    <property type="evidence" value="ECO:0007669"/>
    <property type="project" value="UniProtKB-ARBA"/>
</dbReference>
<organism evidence="11 12">
    <name type="scientific">Streptomyces filipinensis</name>
    <dbReference type="NCBI Taxonomy" id="66887"/>
    <lineage>
        <taxon>Bacteria</taxon>
        <taxon>Bacillati</taxon>
        <taxon>Actinomycetota</taxon>
        <taxon>Actinomycetes</taxon>
        <taxon>Kitasatosporales</taxon>
        <taxon>Streptomycetaceae</taxon>
        <taxon>Streptomyces</taxon>
    </lineage>
</organism>
<dbReference type="InterPro" id="IPR017941">
    <property type="entry name" value="Rieske_2Fe-2S"/>
</dbReference>
<evidence type="ECO:0000256" key="4">
    <source>
        <dbReference type="ARBA" id="ARBA00022723"/>
    </source>
</evidence>
<dbReference type="PROSITE" id="PS51296">
    <property type="entry name" value="RIESKE"/>
    <property type="match status" value="1"/>
</dbReference>
<dbReference type="Gene3D" id="3.90.380.10">
    <property type="entry name" value="Naphthalene 1,2-dioxygenase Alpha Subunit, Chain A, domain 1"/>
    <property type="match status" value="1"/>
</dbReference>
<dbReference type="InterPro" id="IPR036922">
    <property type="entry name" value="Rieske_2Fe-2S_sf"/>
</dbReference>
<dbReference type="InterPro" id="IPR050584">
    <property type="entry name" value="Cholesterol_7-desaturase"/>
</dbReference>
<keyword evidence="7" id="KW-0408">Iron</keyword>
<dbReference type="Gene3D" id="2.102.10.10">
    <property type="entry name" value="Rieske [2Fe-2S] iron-sulphur domain"/>
    <property type="match status" value="1"/>
</dbReference>
<protein>
    <recommendedName>
        <fullName evidence="10">Rieske domain-containing protein</fullName>
    </recommendedName>
</protein>
<name>A0A918M9Y3_9ACTN</name>
<evidence type="ECO:0000256" key="3">
    <source>
        <dbReference type="ARBA" id="ARBA00022714"/>
    </source>
</evidence>
<evidence type="ECO:0000313" key="12">
    <source>
        <dbReference type="Proteomes" id="UP000618795"/>
    </source>
</evidence>
<evidence type="ECO:0000256" key="7">
    <source>
        <dbReference type="ARBA" id="ARBA00023004"/>
    </source>
</evidence>
<dbReference type="EMBL" id="BMTD01000004">
    <property type="protein sequence ID" value="GGU90665.1"/>
    <property type="molecule type" value="Genomic_DNA"/>
</dbReference>
<evidence type="ECO:0000256" key="9">
    <source>
        <dbReference type="ARBA" id="ARBA00023136"/>
    </source>
</evidence>
<comment type="subcellular location">
    <subcellularLocation>
        <location evidence="1">Membrane</location>
    </subcellularLocation>
</comment>
<dbReference type="GO" id="GO:0046872">
    <property type="term" value="F:metal ion binding"/>
    <property type="evidence" value="ECO:0007669"/>
    <property type="project" value="UniProtKB-KW"/>
</dbReference>
<dbReference type="GO" id="GO:0051537">
    <property type="term" value="F:2 iron, 2 sulfur cluster binding"/>
    <property type="evidence" value="ECO:0007669"/>
    <property type="project" value="UniProtKB-KW"/>
</dbReference>
<keyword evidence="8" id="KW-0411">Iron-sulfur</keyword>
<keyword evidence="9" id="KW-0472">Membrane</keyword>
<evidence type="ECO:0000313" key="11">
    <source>
        <dbReference type="EMBL" id="GGU90665.1"/>
    </source>
</evidence>
<dbReference type="PANTHER" id="PTHR21266">
    <property type="entry name" value="IRON-SULFUR DOMAIN CONTAINING PROTEIN"/>
    <property type="match status" value="1"/>
</dbReference>
<dbReference type="SUPFAM" id="SSF55961">
    <property type="entry name" value="Bet v1-like"/>
    <property type="match status" value="1"/>
</dbReference>
<dbReference type="GO" id="GO:0004497">
    <property type="term" value="F:monooxygenase activity"/>
    <property type="evidence" value="ECO:0007669"/>
    <property type="project" value="UniProtKB-ARBA"/>
</dbReference>
<proteinExistence type="predicted"/>
<dbReference type="Pfam" id="PF00355">
    <property type="entry name" value="Rieske"/>
    <property type="match status" value="1"/>
</dbReference>
<keyword evidence="12" id="KW-1185">Reference proteome</keyword>
<keyword evidence="6" id="KW-0560">Oxidoreductase</keyword>
<keyword evidence="4" id="KW-0479">Metal-binding</keyword>
<reference evidence="11" key="2">
    <citation type="submission" date="2020-09" db="EMBL/GenBank/DDBJ databases">
        <authorList>
            <person name="Sun Q."/>
            <person name="Ohkuma M."/>
        </authorList>
    </citation>
    <scope>NUCLEOTIDE SEQUENCE</scope>
    <source>
        <strain evidence="11">JCM 4369</strain>
    </source>
</reference>
<feature type="domain" description="Rieske" evidence="10">
    <location>
        <begin position="16"/>
        <end position="107"/>
    </location>
</feature>
<evidence type="ECO:0000256" key="2">
    <source>
        <dbReference type="ARBA" id="ARBA00022692"/>
    </source>
</evidence>
<sequence length="326" mass="35678">MTSYTATPRPAVHSGWYLLAFRSELPAEPTPLAVGDRALVALREDDRVRVFDAACPHRGAHLGYGGRREKDCLVCPFHGRRIALGDPARPWSVAEYPVLLWGDAVFARLTGDPAGDRGFEQAVKRYAADYPLVPAVTLPVAVDSAYVVENAFDADHFKAVHMVPGVRGWTAAPGPSGELVVEGEFLMQTSPWRDERHKEEVRWQAIRTNTVRWEYRPRFLARAYSPGVVVTEFGPEGEVHIIVTGAVPTPQGCTARVAIGVRDDQRGTLPALIAGSRKALAEDQVIWEHLVPGAPERLDGRDAPVIAFRDFCADFPAAPPAFGGTR</sequence>
<keyword evidence="2" id="KW-0812">Transmembrane</keyword>